<comment type="caution">
    <text evidence="1">The sequence shown here is derived from an EMBL/GenBank/DDBJ whole genome shotgun (WGS) entry which is preliminary data.</text>
</comment>
<dbReference type="Proteomes" id="UP001163046">
    <property type="component" value="Unassembled WGS sequence"/>
</dbReference>
<gene>
    <name evidence="1" type="ORF">OS493_026418</name>
</gene>
<proteinExistence type="predicted"/>
<reference evidence="1" key="1">
    <citation type="submission" date="2023-01" db="EMBL/GenBank/DDBJ databases">
        <title>Genome assembly of the deep-sea coral Lophelia pertusa.</title>
        <authorList>
            <person name="Herrera S."/>
            <person name="Cordes E."/>
        </authorList>
    </citation>
    <scope>NUCLEOTIDE SEQUENCE</scope>
    <source>
        <strain evidence="1">USNM1676648</strain>
        <tissue evidence="1">Polyp</tissue>
    </source>
</reference>
<evidence type="ECO:0000313" key="2">
    <source>
        <dbReference type="Proteomes" id="UP001163046"/>
    </source>
</evidence>
<dbReference type="AlphaFoldDB" id="A0A9X0CXC8"/>
<name>A0A9X0CXC8_9CNID</name>
<keyword evidence="2" id="KW-1185">Reference proteome</keyword>
<dbReference type="EMBL" id="MU826372">
    <property type="protein sequence ID" value="KAJ7377848.1"/>
    <property type="molecule type" value="Genomic_DNA"/>
</dbReference>
<protein>
    <submittedName>
        <fullName evidence="1">Uncharacterized protein</fullName>
    </submittedName>
</protein>
<evidence type="ECO:0000313" key="1">
    <source>
        <dbReference type="EMBL" id="KAJ7377848.1"/>
    </source>
</evidence>
<organism evidence="1 2">
    <name type="scientific">Desmophyllum pertusum</name>
    <dbReference type="NCBI Taxonomy" id="174260"/>
    <lineage>
        <taxon>Eukaryota</taxon>
        <taxon>Metazoa</taxon>
        <taxon>Cnidaria</taxon>
        <taxon>Anthozoa</taxon>
        <taxon>Hexacorallia</taxon>
        <taxon>Scleractinia</taxon>
        <taxon>Caryophylliina</taxon>
        <taxon>Caryophylliidae</taxon>
        <taxon>Desmophyllum</taxon>
    </lineage>
</organism>
<sequence length="66" mass="7158">MSVVQLILDGYNTEGSDDVSSIPDLSCDILALRDSPTPFLCITDDNDVTHSPDNPGTPIHFIVRTI</sequence>
<accession>A0A9X0CXC8</accession>